<organism evidence="1">
    <name type="scientific">marine metagenome</name>
    <dbReference type="NCBI Taxonomy" id="408172"/>
    <lineage>
        <taxon>unclassified sequences</taxon>
        <taxon>metagenomes</taxon>
        <taxon>ecological metagenomes</taxon>
    </lineage>
</organism>
<feature type="non-terminal residue" evidence="1">
    <location>
        <position position="75"/>
    </location>
</feature>
<proteinExistence type="predicted"/>
<gene>
    <name evidence="1" type="ORF">METZ01_LOCUS346274</name>
</gene>
<sequence length="75" mass="7760">MQVNAQSALASEDLPSDGQLRSMQCGCATKYISSAPTGGILLSTTSPASRLACQLIANSLSTLRGGSKQTLIYQP</sequence>
<name>A0A382R802_9ZZZZ</name>
<protein>
    <submittedName>
        <fullName evidence="1">Uncharacterized protein</fullName>
    </submittedName>
</protein>
<dbReference type="AlphaFoldDB" id="A0A382R802"/>
<reference evidence="1" key="1">
    <citation type="submission" date="2018-05" db="EMBL/GenBank/DDBJ databases">
        <authorList>
            <person name="Lanie J.A."/>
            <person name="Ng W.-L."/>
            <person name="Kazmierczak K.M."/>
            <person name="Andrzejewski T.M."/>
            <person name="Davidsen T.M."/>
            <person name="Wayne K.J."/>
            <person name="Tettelin H."/>
            <person name="Glass J.I."/>
            <person name="Rusch D."/>
            <person name="Podicherti R."/>
            <person name="Tsui H.-C.T."/>
            <person name="Winkler M.E."/>
        </authorList>
    </citation>
    <scope>NUCLEOTIDE SEQUENCE</scope>
</reference>
<accession>A0A382R802</accession>
<evidence type="ECO:0000313" key="1">
    <source>
        <dbReference type="EMBL" id="SVC93420.1"/>
    </source>
</evidence>
<dbReference type="EMBL" id="UINC01119534">
    <property type="protein sequence ID" value="SVC93420.1"/>
    <property type="molecule type" value="Genomic_DNA"/>
</dbReference>